<dbReference type="RefSeq" id="WP_239895248.1">
    <property type="nucleotide sequence ID" value="NZ_JAJAXV010000028.1"/>
</dbReference>
<sequence>MTTAMPDSVHAIHAGLHQEQASRRQRMSIGATATGSLPVPASHPESHRLCACVCAGWDQKTIVQSRGSSTHLLDANRLRSRFFLDNLHLIVIHDSMNSSGAMSLYRLCPFTEKHGSWRS</sequence>
<organism evidence="1 2">
    <name type="scientific">Laribacter hongkongensis</name>
    <dbReference type="NCBI Taxonomy" id="168471"/>
    <lineage>
        <taxon>Bacteria</taxon>
        <taxon>Pseudomonadati</taxon>
        <taxon>Pseudomonadota</taxon>
        <taxon>Betaproteobacteria</taxon>
        <taxon>Neisseriales</taxon>
        <taxon>Aquaspirillaceae</taxon>
        <taxon>Laribacter</taxon>
    </lineage>
</organism>
<gene>
    <name evidence="1" type="ORF">LH440_13760</name>
</gene>
<comment type="caution">
    <text evidence="1">The sequence shown here is derived from an EMBL/GenBank/DDBJ whole genome shotgun (WGS) entry which is preliminary data.</text>
</comment>
<evidence type="ECO:0000313" key="2">
    <source>
        <dbReference type="Proteomes" id="UP001200247"/>
    </source>
</evidence>
<dbReference type="AlphaFoldDB" id="A0ABD4STZ7"/>
<name>A0ABD4STZ7_9NEIS</name>
<accession>A0ABD4STZ7</accession>
<evidence type="ECO:0000313" key="1">
    <source>
        <dbReference type="EMBL" id="MCG9026949.1"/>
    </source>
</evidence>
<dbReference type="Proteomes" id="UP001200247">
    <property type="component" value="Unassembled WGS sequence"/>
</dbReference>
<proteinExistence type="predicted"/>
<protein>
    <submittedName>
        <fullName evidence="1">Uncharacterized protein</fullName>
    </submittedName>
</protein>
<dbReference type="EMBL" id="JAJAXM010000032">
    <property type="protein sequence ID" value="MCG9026949.1"/>
    <property type="molecule type" value="Genomic_DNA"/>
</dbReference>
<reference evidence="1 2" key="1">
    <citation type="submission" date="2021-10" db="EMBL/GenBank/DDBJ databases">
        <title>Whole-genome sequencing analysis of Laribacter hongkongensis: virulence gene profiles, carbohydrate-active enzyme prediction, and antimicrobial resistance characterization.</title>
        <authorList>
            <person name="Yuan P."/>
            <person name="Zhan Y."/>
            <person name="Chen D."/>
        </authorList>
    </citation>
    <scope>NUCLEOTIDE SEQUENCE [LARGE SCALE GENOMIC DNA]</scope>
    <source>
        <strain evidence="1 2">W67</strain>
    </source>
</reference>